<dbReference type="AlphaFoldDB" id="A0A2P2JGH8"/>
<evidence type="ECO:0000313" key="1">
    <source>
        <dbReference type="EMBL" id="MBW92582.1"/>
    </source>
</evidence>
<organism evidence="1">
    <name type="scientific">Rhizophora mucronata</name>
    <name type="common">Asiatic mangrove</name>
    <dbReference type="NCBI Taxonomy" id="61149"/>
    <lineage>
        <taxon>Eukaryota</taxon>
        <taxon>Viridiplantae</taxon>
        <taxon>Streptophyta</taxon>
        <taxon>Embryophyta</taxon>
        <taxon>Tracheophyta</taxon>
        <taxon>Spermatophyta</taxon>
        <taxon>Magnoliopsida</taxon>
        <taxon>eudicotyledons</taxon>
        <taxon>Gunneridae</taxon>
        <taxon>Pentapetalae</taxon>
        <taxon>rosids</taxon>
        <taxon>fabids</taxon>
        <taxon>Malpighiales</taxon>
        <taxon>Rhizophoraceae</taxon>
        <taxon>Rhizophora</taxon>
    </lineage>
</organism>
<sequence>MPYAPLINNGVNCAIVPPNFYTFIIFFFQNKNPSIIQTQEDLSIFVDLTIIACQKATTFTMPNH</sequence>
<name>A0A2P2JGH8_RHIMU</name>
<dbReference type="EMBL" id="GGEC01012099">
    <property type="protein sequence ID" value="MBW92582.1"/>
    <property type="molecule type" value="Transcribed_RNA"/>
</dbReference>
<proteinExistence type="predicted"/>
<protein>
    <submittedName>
        <fullName evidence="1">Uncharacterized protein</fullName>
    </submittedName>
</protein>
<reference evidence="1" key="1">
    <citation type="submission" date="2018-02" db="EMBL/GenBank/DDBJ databases">
        <title>Rhizophora mucronata_Transcriptome.</title>
        <authorList>
            <person name="Meera S.P."/>
            <person name="Sreeshan A."/>
            <person name="Augustine A."/>
        </authorList>
    </citation>
    <scope>NUCLEOTIDE SEQUENCE</scope>
    <source>
        <tissue evidence="1">Leaf</tissue>
    </source>
</reference>
<accession>A0A2P2JGH8</accession>